<organism evidence="2 3">
    <name type="scientific">Pyricularia grisea</name>
    <name type="common">Crabgrass-specific blast fungus</name>
    <name type="synonym">Magnaporthe grisea</name>
    <dbReference type="NCBI Taxonomy" id="148305"/>
    <lineage>
        <taxon>Eukaryota</taxon>
        <taxon>Fungi</taxon>
        <taxon>Dikarya</taxon>
        <taxon>Ascomycota</taxon>
        <taxon>Pezizomycotina</taxon>
        <taxon>Sordariomycetes</taxon>
        <taxon>Sordariomycetidae</taxon>
        <taxon>Magnaporthales</taxon>
        <taxon>Pyriculariaceae</taxon>
        <taxon>Pyricularia</taxon>
    </lineage>
</organism>
<sequence>MAVSKDALAFVIILAITIAATGVAIFYCQSRKHQNRAAALNNNRHIYDVEMIQNQVVMSPERKPQTTLWRCKSDAGPRAKQSFVNRASLPRSHSAGAMAGLARPSMAFVPRWSRPARRLRLVVPLALAKAEEGYSLEKKAARKSRFIEHL</sequence>
<evidence type="ECO:0000313" key="3">
    <source>
        <dbReference type="RefSeq" id="XP_030986205.1"/>
    </source>
</evidence>
<dbReference type="Proteomes" id="UP000515153">
    <property type="component" value="Unplaced"/>
</dbReference>
<dbReference type="RefSeq" id="XP_030986205.1">
    <property type="nucleotide sequence ID" value="XM_031122103.1"/>
</dbReference>
<keyword evidence="1" id="KW-0472">Membrane</keyword>
<evidence type="ECO:0000313" key="2">
    <source>
        <dbReference type="Proteomes" id="UP000515153"/>
    </source>
</evidence>
<proteinExistence type="predicted"/>
<protein>
    <submittedName>
        <fullName evidence="3">Uncharacterized protein</fullName>
    </submittedName>
</protein>
<evidence type="ECO:0000256" key="1">
    <source>
        <dbReference type="SAM" id="Phobius"/>
    </source>
</evidence>
<dbReference type="GeneID" id="41957015"/>
<gene>
    <name evidence="3" type="ORF">PgNI_02033</name>
</gene>
<keyword evidence="1" id="KW-0812">Transmembrane</keyword>
<keyword evidence="2" id="KW-1185">Reference proteome</keyword>
<accession>A0A6P8BG81</accession>
<reference evidence="3" key="3">
    <citation type="submission" date="2025-08" db="UniProtKB">
        <authorList>
            <consortium name="RefSeq"/>
        </authorList>
    </citation>
    <scope>IDENTIFICATION</scope>
    <source>
        <strain evidence="3">NI907</strain>
    </source>
</reference>
<dbReference type="KEGG" id="pgri:PgNI_02033"/>
<feature type="transmembrane region" description="Helical" evidence="1">
    <location>
        <begin position="7"/>
        <end position="27"/>
    </location>
</feature>
<reference evidence="3" key="1">
    <citation type="journal article" date="2019" name="Mol. Biol. Evol.">
        <title>Blast fungal genomes show frequent chromosomal changes, gene gains and losses, and effector gene turnover.</title>
        <authorList>
            <person name="Gomez Luciano L.B."/>
            <person name="Jason Tsai I."/>
            <person name="Chuma I."/>
            <person name="Tosa Y."/>
            <person name="Chen Y.H."/>
            <person name="Li J.Y."/>
            <person name="Li M.Y."/>
            <person name="Jade Lu M.Y."/>
            <person name="Nakayashiki H."/>
            <person name="Li W.H."/>
        </authorList>
    </citation>
    <scope>NUCLEOTIDE SEQUENCE</scope>
    <source>
        <strain evidence="3">NI907</strain>
    </source>
</reference>
<dbReference type="AlphaFoldDB" id="A0A6P8BG81"/>
<name>A0A6P8BG81_PYRGI</name>
<keyword evidence="1" id="KW-1133">Transmembrane helix</keyword>
<reference evidence="3" key="2">
    <citation type="submission" date="2019-10" db="EMBL/GenBank/DDBJ databases">
        <authorList>
            <consortium name="NCBI Genome Project"/>
        </authorList>
    </citation>
    <scope>NUCLEOTIDE SEQUENCE</scope>
    <source>
        <strain evidence="3">NI907</strain>
    </source>
</reference>